<feature type="transmembrane region" description="Helical" evidence="8">
    <location>
        <begin position="209"/>
        <end position="226"/>
    </location>
</feature>
<dbReference type="AlphaFoldDB" id="A0A1F7YZU2"/>
<feature type="transmembrane region" description="Helical" evidence="8">
    <location>
        <begin position="433"/>
        <end position="450"/>
    </location>
</feature>
<keyword evidence="2" id="KW-1003">Cell membrane</keyword>
<dbReference type="GO" id="GO:0005886">
    <property type="term" value="C:plasma membrane"/>
    <property type="evidence" value="ECO:0007669"/>
    <property type="project" value="UniProtKB-SubCell"/>
</dbReference>
<dbReference type="GO" id="GO:0009103">
    <property type="term" value="P:lipopolysaccharide biosynthetic process"/>
    <property type="evidence" value="ECO:0007669"/>
    <property type="project" value="UniProtKB-ARBA"/>
</dbReference>
<dbReference type="InterPro" id="IPR050297">
    <property type="entry name" value="LipidA_mod_glycosyltrf_83"/>
</dbReference>
<gene>
    <name evidence="10" type="ORF">A3D01_04890</name>
</gene>
<evidence type="ECO:0000313" key="11">
    <source>
        <dbReference type="Proteomes" id="UP000177169"/>
    </source>
</evidence>
<evidence type="ECO:0000313" key="10">
    <source>
        <dbReference type="EMBL" id="OGM32883.1"/>
    </source>
</evidence>
<evidence type="ECO:0000256" key="3">
    <source>
        <dbReference type="ARBA" id="ARBA00022676"/>
    </source>
</evidence>
<dbReference type="STRING" id="1802505.A3D01_04890"/>
<comment type="subcellular location">
    <subcellularLocation>
        <location evidence="1">Cell membrane</location>
        <topology evidence="1">Multi-pass membrane protein</topology>
    </subcellularLocation>
</comment>
<keyword evidence="6 8" id="KW-1133">Transmembrane helix</keyword>
<evidence type="ECO:0000256" key="1">
    <source>
        <dbReference type="ARBA" id="ARBA00004651"/>
    </source>
</evidence>
<dbReference type="GO" id="GO:0016763">
    <property type="term" value="F:pentosyltransferase activity"/>
    <property type="evidence" value="ECO:0007669"/>
    <property type="project" value="TreeGrafter"/>
</dbReference>
<proteinExistence type="predicted"/>
<evidence type="ECO:0000256" key="4">
    <source>
        <dbReference type="ARBA" id="ARBA00022679"/>
    </source>
</evidence>
<dbReference type="PANTHER" id="PTHR33908:SF11">
    <property type="entry name" value="MEMBRANE PROTEIN"/>
    <property type="match status" value="1"/>
</dbReference>
<keyword evidence="4" id="KW-0808">Transferase</keyword>
<evidence type="ECO:0000256" key="2">
    <source>
        <dbReference type="ARBA" id="ARBA00022475"/>
    </source>
</evidence>
<feature type="domain" description="Glycosyltransferase RgtA/B/C/D-like" evidence="9">
    <location>
        <begin position="169"/>
        <end position="309"/>
    </location>
</feature>
<name>A0A1F7YZU2_9BACT</name>
<evidence type="ECO:0000256" key="5">
    <source>
        <dbReference type="ARBA" id="ARBA00022692"/>
    </source>
</evidence>
<reference evidence="10 11" key="1">
    <citation type="journal article" date="2016" name="Nat. Commun.">
        <title>Thousands of microbial genomes shed light on interconnected biogeochemical processes in an aquifer system.</title>
        <authorList>
            <person name="Anantharaman K."/>
            <person name="Brown C.T."/>
            <person name="Hug L.A."/>
            <person name="Sharon I."/>
            <person name="Castelle C.J."/>
            <person name="Probst A.J."/>
            <person name="Thomas B.C."/>
            <person name="Singh A."/>
            <person name="Wilkins M.J."/>
            <person name="Karaoz U."/>
            <person name="Brodie E.L."/>
            <person name="Williams K.H."/>
            <person name="Hubbard S.S."/>
            <person name="Banfield J.F."/>
        </authorList>
    </citation>
    <scope>NUCLEOTIDE SEQUENCE [LARGE SCALE GENOMIC DNA]</scope>
</reference>
<dbReference type="Proteomes" id="UP000177169">
    <property type="component" value="Unassembled WGS sequence"/>
</dbReference>
<protein>
    <recommendedName>
        <fullName evidence="9">Glycosyltransferase RgtA/B/C/D-like domain-containing protein</fullName>
    </recommendedName>
</protein>
<dbReference type="EMBL" id="MGGR01000027">
    <property type="protein sequence ID" value="OGM32883.1"/>
    <property type="molecule type" value="Genomic_DNA"/>
</dbReference>
<evidence type="ECO:0000259" key="9">
    <source>
        <dbReference type="Pfam" id="PF13231"/>
    </source>
</evidence>
<feature type="transmembrane region" description="Helical" evidence="8">
    <location>
        <begin position="232"/>
        <end position="249"/>
    </location>
</feature>
<feature type="transmembrane region" description="Helical" evidence="8">
    <location>
        <begin position="98"/>
        <end position="119"/>
    </location>
</feature>
<keyword evidence="3" id="KW-0328">Glycosyltransferase</keyword>
<sequence>MANLILIVTFILLLALFKPKGLRSAIIYSSISMGIYAYIVTEVLSLVSKLNYLNLLTMWSLFCLAVFYVLRKKRGVVVFKSLYEIIKKTISRIRKLPFLQQVLLFFILLIVITTLIIAIKAPSNNFDSMAYHLPRVEHWIQNKSIKFYPTNIERQLYMSPYAEISILQVRLLGQSDKFVNLIQWFAMVGSLICVSLIAKEFGLSSSGQLTASAIAVTIPMGILQSTTPQNDYVGTFWAACSILLIIKYISNLKSTRDVIFIGIASGLTLLTKPTSFIFLLPFIIYFFINIAVAKHYREIFLVIIIATLINIPYFYRNLTLFKSPLGPEPDIYSVGTFLPQYLISNSLKNISVHFGTLNPRANNFADQALEKLHKLLNVDINDSRTTYESIQFKIIELSRSENYAGNPHHLFIFLFVTLFIFLDKKLSKKIRVYLLASWCGFLILTTYLRWQPWASRLHLPFFVIISPIVAASLSKFRNVVAYIVIAYFLYTSIPYVTLSSRPLIGDNSVLFKDKDAIIFTDMPKELPINRQIIDFIVGNNFRQVGICSGNVRWEYHFWYMLREKYHDEFIFEHVGVTNASNRIHREFKPQVLINCINLDDLYKPISKTMFGNNIVTVVAN</sequence>
<keyword evidence="5 8" id="KW-0812">Transmembrane</keyword>
<accession>A0A1F7YZU2</accession>
<feature type="transmembrane region" description="Helical" evidence="8">
    <location>
        <begin position="479"/>
        <end position="498"/>
    </location>
</feature>
<evidence type="ECO:0000256" key="6">
    <source>
        <dbReference type="ARBA" id="ARBA00022989"/>
    </source>
</evidence>
<feature type="transmembrane region" description="Helical" evidence="8">
    <location>
        <begin position="52"/>
        <end position="70"/>
    </location>
</feature>
<feature type="transmembrane region" description="Helical" evidence="8">
    <location>
        <begin position="457"/>
        <end position="473"/>
    </location>
</feature>
<dbReference type="Pfam" id="PF13231">
    <property type="entry name" value="PMT_2"/>
    <property type="match status" value="1"/>
</dbReference>
<feature type="transmembrane region" description="Helical" evidence="8">
    <location>
        <begin position="299"/>
        <end position="315"/>
    </location>
</feature>
<feature type="transmembrane region" description="Helical" evidence="8">
    <location>
        <begin position="178"/>
        <end position="197"/>
    </location>
</feature>
<keyword evidence="7 8" id="KW-0472">Membrane</keyword>
<evidence type="ECO:0000256" key="8">
    <source>
        <dbReference type="SAM" id="Phobius"/>
    </source>
</evidence>
<evidence type="ECO:0000256" key="7">
    <source>
        <dbReference type="ARBA" id="ARBA00023136"/>
    </source>
</evidence>
<organism evidence="10 11">
    <name type="scientific">Candidatus Woesebacteria bacterium RIFCSPHIGHO2_02_FULL_39_13</name>
    <dbReference type="NCBI Taxonomy" id="1802505"/>
    <lineage>
        <taxon>Bacteria</taxon>
        <taxon>Candidatus Woeseibacteriota</taxon>
    </lineage>
</organism>
<comment type="caution">
    <text evidence="10">The sequence shown here is derived from an EMBL/GenBank/DDBJ whole genome shotgun (WGS) entry which is preliminary data.</text>
</comment>
<dbReference type="PANTHER" id="PTHR33908">
    <property type="entry name" value="MANNOSYLTRANSFERASE YKCB-RELATED"/>
    <property type="match status" value="1"/>
</dbReference>
<feature type="transmembrane region" description="Helical" evidence="8">
    <location>
        <begin position="258"/>
        <end position="287"/>
    </location>
</feature>
<dbReference type="InterPro" id="IPR038731">
    <property type="entry name" value="RgtA/B/C-like"/>
</dbReference>